<dbReference type="InterPro" id="IPR036271">
    <property type="entry name" value="Tet_transcr_reg_TetR-rel_C_sf"/>
</dbReference>
<dbReference type="InterPro" id="IPR041490">
    <property type="entry name" value="KstR2_TetR_C"/>
</dbReference>
<comment type="caution">
    <text evidence="4">The sequence shown here is derived from an EMBL/GenBank/DDBJ whole genome shotgun (WGS) entry which is preliminary data.</text>
</comment>
<keyword evidence="1 2" id="KW-0238">DNA-binding</keyword>
<dbReference type="PROSITE" id="PS01081">
    <property type="entry name" value="HTH_TETR_1"/>
    <property type="match status" value="1"/>
</dbReference>
<dbReference type="Gene3D" id="1.10.10.60">
    <property type="entry name" value="Homeodomain-like"/>
    <property type="match status" value="1"/>
</dbReference>
<dbReference type="InterPro" id="IPR009057">
    <property type="entry name" value="Homeodomain-like_sf"/>
</dbReference>
<dbReference type="PRINTS" id="PR00455">
    <property type="entry name" value="HTHTETR"/>
</dbReference>
<dbReference type="InterPro" id="IPR023772">
    <property type="entry name" value="DNA-bd_HTH_TetR-type_CS"/>
</dbReference>
<evidence type="ECO:0000256" key="2">
    <source>
        <dbReference type="PROSITE-ProRule" id="PRU00335"/>
    </source>
</evidence>
<evidence type="ECO:0000313" key="4">
    <source>
        <dbReference type="EMBL" id="RMA97684.1"/>
    </source>
</evidence>
<reference evidence="4 5" key="1">
    <citation type="submission" date="2018-10" db="EMBL/GenBank/DDBJ databases">
        <title>Genomic Encyclopedia of Archaeal and Bacterial Type Strains, Phase II (KMG-II): from individual species to whole genera.</title>
        <authorList>
            <person name="Goeker M."/>
        </authorList>
    </citation>
    <scope>NUCLEOTIDE SEQUENCE [LARGE SCALE GENOMIC DNA]</scope>
    <source>
        <strain evidence="4 5">VM1</strain>
    </source>
</reference>
<dbReference type="RefSeq" id="WP_121922459.1">
    <property type="nucleotide sequence ID" value="NZ_REFO01000010.1"/>
</dbReference>
<dbReference type="InterPro" id="IPR001647">
    <property type="entry name" value="HTH_TetR"/>
</dbReference>
<dbReference type="OrthoDB" id="13453at2"/>
<protein>
    <submittedName>
        <fullName evidence="4">TetR family transcriptional regulator</fullName>
    </submittedName>
</protein>
<organism evidence="4 5">
    <name type="scientific">Hydrogenothermus marinus</name>
    <dbReference type="NCBI Taxonomy" id="133270"/>
    <lineage>
        <taxon>Bacteria</taxon>
        <taxon>Pseudomonadati</taxon>
        <taxon>Aquificota</taxon>
        <taxon>Aquificia</taxon>
        <taxon>Aquificales</taxon>
        <taxon>Hydrogenothermaceae</taxon>
        <taxon>Hydrogenothermus</taxon>
    </lineage>
</organism>
<accession>A0A3M0BMI6</accession>
<evidence type="ECO:0000256" key="1">
    <source>
        <dbReference type="ARBA" id="ARBA00023125"/>
    </source>
</evidence>
<dbReference type="PANTHER" id="PTHR43479">
    <property type="entry name" value="ACREF/ENVCD OPERON REPRESSOR-RELATED"/>
    <property type="match status" value="1"/>
</dbReference>
<dbReference type="Proteomes" id="UP000280842">
    <property type="component" value="Unassembled WGS sequence"/>
</dbReference>
<keyword evidence="5" id="KW-1185">Reference proteome</keyword>
<dbReference type="GO" id="GO:0003677">
    <property type="term" value="F:DNA binding"/>
    <property type="evidence" value="ECO:0007669"/>
    <property type="project" value="UniProtKB-UniRule"/>
</dbReference>
<dbReference type="SUPFAM" id="SSF48498">
    <property type="entry name" value="Tetracyclin repressor-like, C-terminal domain"/>
    <property type="match status" value="1"/>
</dbReference>
<dbReference type="AlphaFoldDB" id="A0A3M0BMI6"/>
<name>A0A3M0BMI6_9AQUI</name>
<gene>
    <name evidence="4" type="ORF">CLV39_0307</name>
</gene>
<dbReference type="PROSITE" id="PS50977">
    <property type="entry name" value="HTH_TETR_2"/>
    <property type="match status" value="1"/>
</dbReference>
<dbReference type="Pfam" id="PF00440">
    <property type="entry name" value="TetR_N"/>
    <property type="match status" value="1"/>
</dbReference>
<dbReference type="Gene3D" id="1.10.357.10">
    <property type="entry name" value="Tetracycline Repressor, domain 2"/>
    <property type="match status" value="1"/>
</dbReference>
<dbReference type="InterPro" id="IPR050624">
    <property type="entry name" value="HTH-type_Tx_Regulator"/>
</dbReference>
<dbReference type="Pfam" id="PF17932">
    <property type="entry name" value="TetR_C_24"/>
    <property type="match status" value="1"/>
</dbReference>
<sequence length="200" mass="22559">MINDVEFEKLSTKEKIVKVAADIIVNEGLRRFTAKNIASRLGITDAAIFKHFPTMDDIILTLINEYVIRCSKSAEVGISQGKTVKEKLELVLKAHIQVLEETKGAVPILCFEFSRSENEKFTSILHSFVQNYKKTLAKVLEEGQKEGIVRQKSDPEEIAMFVLGSIQAKVFAKVIEKREGPVVPDPDSFIDEIFYGILER</sequence>
<dbReference type="EMBL" id="REFO01000010">
    <property type="protein sequence ID" value="RMA97684.1"/>
    <property type="molecule type" value="Genomic_DNA"/>
</dbReference>
<evidence type="ECO:0000313" key="5">
    <source>
        <dbReference type="Proteomes" id="UP000280842"/>
    </source>
</evidence>
<evidence type="ECO:0000259" key="3">
    <source>
        <dbReference type="PROSITE" id="PS50977"/>
    </source>
</evidence>
<dbReference type="SUPFAM" id="SSF46689">
    <property type="entry name" value="Homeodomain-like"/>
    <property type="match status" value="1"/>
</dbReference>
<proteinExistence type="predicted"/>
<feature type="domain" description="HTH tetR-type" evidence="3">
    <location>
        <begin position="10"/>
        <end position="70"/>
    </location>
</feature>
<dbReference type="PANTHER" id="PTHR43479:SF20">
    <property type="entry name" value="HTH TETR-TYPE DOMAIN-CONTAINING PROTEIN"/>
    <property type="match status" value="1"/>
</dbReference>
<feature type="DNA-binding region" description="H-T-H motif" evidence="2">
    <location>
        <begin position="33"/>
        <end position="52"/>
    </location>
</feature>